<dbReference type="RefSeq" id="WP_252780710.1">
    <property type="nucleotide sequence ID" value="NZ_CP097478.1"/>
</dbReference>
<evidence type="ECO:0000313" key="3">
    <source>
        <dbReference type="Proteomes" id="UP001057532"/>
    </source>
</evidence>
<sequence>MDEKRLDEEVAATEPLFCIGCGAQIQTTDKMAAGYTPSGALEKGLKTGELYCQRCFRLRHYNEIQPVSVSDDEFLNLLSQIGTTDSLVVYVVDIFDVNGSLIPGLQRFVGKNPVLVVGNKVDLLPSSFKPTKVKDWLRQTVNRAGLRPIGVELVSAKTNQAVDDLLTVIDRYAHERDVYVVGVTNVGKSTLINQIIHQSSGERQVITTSKFPGTTLDLIKIPLDNGHLLIDTPGIIHSSQMAHYLSSQDLKYVSPQKRIKPRVHQLNSGQTLFWGAVGRFDYLQGPKAGFTVYVDNNLMVHRTKLENADEFFANHAGELLTPPEGPENVIPLQRHEFKVTDTSDLVIEGLGWVTVPTGSVVAGWAPKGVAVLIRKSMF</sequence>
<gene>
    <name evidence="2" type="primary">yqeH</name>
    <name evidence="2" type="ORF">M8332_03080</name>
</gene>
<name>A0ABY5C6R7_9LACO</name>
<organism evidence="2 3">
    <name type="scientific">Fructilactobacillus ixorae</name>
    <dbReference type="NCBI Taxonomy" id="1750535"/>
    <lineage>
        <taxon>Bacteria</taxon>
        <taxon>Bacillati</taxon>
        <taxon>Bacillota</taxon>
        <taxon>Bacilli</taxon>
        <taxon>Lactobacillales</taxon>
        <taxon>Lactobacillaceae</taxon>
        <taxon>Fructilactobacillus</taxon>
    </lineage>
</organism>
<dbReference type="Proteomes" id="UP001057532">
    <property type="component" value="Chromosome"/>
</dbReference>
<feature type="domain" description="CP-type G" evidence="1">
    <location>
        <begin position="75"/>
        <end position="238"/>
    </location>
</feature>
<dbReference type="PANTHER" id="PTHR46434">
    <property type="entry name" value="GENETIC INTERACTOR OF PROHIBITINS 3, MITOCHONDRIAL"/>
    <property type="match status" value="1"/>
</dbReference>
<dbReference type="InterPro" id="IPR030378">
    <property type="entry name" value="G_CP_dom"/>
</dbReference>
<evidence type="ECO:0000259" key="1">
    <source>
        <dbReference type="PROSITE" id="PS51721"/>
    </source>
</evidence>
<dbReference type="Pfam" id="PF01926">
    <property type="entry name" value="MMR_HSR1"/>
    <property type="match status" value="1"/>
</dbReference>
<evidence type="ECO:0000313" key="2">
    <source>
        <dbReference type="EMBL" id="USS93833.1"/>
    </source>
</evidence>
<dbReference type="PROSITE" id="PS51721">
    <property type="entry name" value="G_CP"/>
    <property type="match status" value="1"/>
</dbReference>
<dbReference type="Gene3D" id="3.40.50.300">
    <property type="entry name" value="P-loop containing nucleotide triphosphate hydrolases"/>
    <property type="match status" value="1"/>
</dbReference>
<dbReference type="CDD" id="cd01855">
    <property type="entry name" value="YqeH"/>
    <property type="match status" value="1"/>
</dbReference>
<keyword evidence="3" id="KW-1185">Reference proteome</keyword>
<reference evidence="2" key="1">
    <citation type="submission" date="2022-05" db="EMBL/GenBank/DDBJ databases">
        <authorList>
            <person name="Oliphant S.A."/>
            <person name="Watson-Haigh N.S."/>
            <person name="Sumby K.M."/>
            <person name="Gardner J.M."/>
            <person name="Jiranek V."/>
        </authorList>
    </citation>
    <scope>NUCLEOTIDE SEQUENCE</scope>
    <source>
        <strain evidence="2">Ru20-1</strain>
    </source>
</reference>
<dbReference type="PANTHER" id="PTHR46434:SF1">
    <property type="entry name" value="GENETIC INTERACTOR OF PROHIBITINS 3, MITOCHONDRIAL"/>
    <property type="match status" value="1"/>
</dbReference>
<dbReference type="InterPro" id="IPR050896">
    <property type="entry name" value="Mito_lipid_metab_GTPase"/>
</dbReference>
<dbReference type="NCBIfam" id="TIGR03597">
    <property type="entry name" value="GTPase_YqeH"/>
    <property type="match status" value="1"/>
</dbReference>
<dbReference type="InterPro" id="IPR048422">
    <property type="entry name" value="NOA1/YqeH-like_C"/>
</dbReference>
<protein>
    <submittedName>
        <fullName evidence="2">Ribosome biogenesis GTPase YqeH</fullName>
    </submittedName>
</protein>
<dbReference type="InterPro" id="IPR006073">
    <property type="entry name" value="GTP-bd"/>
</dbReference>
<dbReference type="Pfam" id="PF21516">
    <property type="entry name" value="YqeH-like_C"/>
    <property type="match status" value="1"/>
</dbReference>
<dbReference type="InterPro" id="IPR019988">
    <property type="entry name" value="GTP-bd_ribosome_bgen_YqeH"/>
</dbReference>
<proteinExistence type="predicted"/>
<dbReference type="SUPFAM" id="SSF52540">
    <property type="entry name" value="P-loop containing nucleoside triphosphate hydrolases"/>
    <property type="match status" value="1"/>
</dbReference>
<dbReference type="EMBL" id="CP097478">
    <property type="protein sequence ID" value="USS93833.1"/>
    <property type="molecule type" value="Genomic_DNA"/>
</dbReference>
<accession>A0ABY5C6R7</accession>
<dbReference type="InterPro" id="IPR027417">
    <property type="entry name" value="P-loop_NTPase"/>
</dbReference>